<protein>
    <submittedName>
        <fullName evidence="1">Uncharacterized protein</fullName>
    </submittedName>
</protein>
<dbReference type="EMBL" id="UINC01009012">
    <property type="protein sequence ID" value="SVA40493.1"/>
    <property type="molecule type" value="Genomic_DNA"/>
</dbReference>
<gene>
    <name evidence="1" type="ORF">METZ01_LOCUS93347</name>
</gene>
<name>A0A381VM09_9ZZZZ</name>
<dbReference type="AlphaFoldDB" id="A0A381VM09"/>
<sequence>MGAFLGAMVSAAASARAGRAKEAAYKRDAEREEFAAKDREIQRKQRLLAAMATQNAVRGAQGIRAFEGSSKHMMEQDVETFEYDQSMGAANLAMKKQSLLESGKAARQYGYASAASTLLQSWDRQTKRG</sequence>
<proteinExistence type="predicted"/>
<reference evidence="1" key="1">
    <citation type="submission" date="2018-05" db="EMBL/GenBank/DDBJ databases">
        <authorList>
            <person name="Lanie J.A."/>
            <person name="Ng W.-L."/>
            <person name="Kazmierczak K.M."/>
            <person name="Andrzejewski T.M."/>
            <person name="Davidsen T.M."/>
            <person name="Wayne K.J."/>
            <person name="Tettelin H."/>
            <person name="Glass J.I."/>
            <person name="Rusch D."/>
            <person name="Podicherti R."/>
            <person name="Tsui H.-C.T."/>
            <person name="Winkler M.E."/>
        </authorList>
    </citation>
    <scope>NUCLEOTIDE SEQUENCE</scope>
</reference>
<organism evidence="1">
    <name type="scientific">marine metagenome</name>
    <dbReference type="NCBI Taxonomy" id="408172"/>
    <lineage>
        <taxon>unclassified sequences</taxon>
        <taxon>metagenomes</taxon>
        <taxon>ecological metagenomes</taxon>
    </lineage>
</organism>
<evidence type="ECO:0000313" key="1">
    <source>
        <dbReference type="EMBL" id="SVA40493.1"/>
    </source>
</evidence>
<accession>A0A381VM09</accession>